<evidence type="ECO:0000256" key="2">
    <source>
        <dbReference type="ARBA" id="ARBA00023125"/>
    </source>
</evidence>
<dbReference type="SMART" id="SM00347">
    <property type="entry name" value="HTH_MARR"/>
    <property type="match status" value="1"/>
</dbReference>
<keyword evidence="6" id="KW-1185">Reference proteome</keyword>
<dbReference type="PROSITE" id="PS50995">
    <property type="entry name" value="HTH_MARR_2"/>
    <property type="match status" value="1"/>
</dbReference>
<keyword evidence="1" id="KW-0805">Transcription regulation</keyword>
<dbReference type="GO" id="GO:0003677">
    <property type="term" value="F:DNA binding"/>
    <property type="evidence" value="ECO:0007669"/>
    <property type="project" value="UniProtKB-KW"/>
</dbReference>
<dbReference type="PANTHER" id="PTHR33164:SF64">
    <property type="entry name" value="TRANSCRIPTIONAL REGULATOR SLYA"/>
    <property type="match status" value="1"/>
</dbReference>
<dbReference type="GO" id="GO:0006950">
    <property type="term" value="P:response to stress"/>
    <property type="evidence" value="ECO:0007669"/>
    <property type="project" value="TreeGrafter"/>
</dbReference>
<dbReference type="AlphaFoldDB" id="A0A1M4U1D1"/>
<dbReference type="InterPro" id="IPR000835">
    <property type="entry name" value="HTH_MarR-typ"/>
</dbReference>
<dbReference type="InterPro" id="IPR036390">
    <property type="entry name" value="WH_DNA-bd_sf"/>
</dbReference>
<dbReference type="EMBL" id="FQUP01000001">
    <property type="protein sequence ID" value="SHE50470.1"/>
    <property type="molecule type" value="Genomic_DNA"/>
</dbReference>
<evidence type="ECO:0000256" key="3">
    <source>
        <dbReference type="ARBA" id="ARBA00023163"/>
    </source>
</evidence>
<gene>
    <name evidence="5" type="ORF">SAMN02745157_0320</name>
</gene>
<dbReference type="InterPro" id="IPR039422">
    <property type="entry name" value="MarR/SlyA-like"/>
</dbReference>
<name>A0A1M4U1D1_9HYPH</name>
<evidence type="ECO:0000313" key="6">
    <source>
        <dbReference type="Proteomes" id="UP000184485"/>
    </source>
</evidence>
<dbReference type="Proteomes" id="UP000184485">
    <property type="component" value="Unassembled WGS sequence"/>
</dbReference>
<dbReference type="Gene3D" id="1.10.10.10">
    <property type="entry name" value="Winged helix-like DNA-binding domain superfamily/Winged helix DNA-binding domain"/>
    <property type="match status" value="1"/>
</dbReference>
<keyword evidence="2 5" id="KW-0238">DNA-binding</keyword>
<dbReference type="Pfam" id="PF01047">
    <property type="entry name" value="MarR"/>
    <property type="match status" value="1"/>
</dbReference>
<protein>
    <submittedName>
        <fullName evidence="5">DNA-binding transcriptional regulator, MarR family</fullName>
    </submittedName>
</protein>
<proteinExistence type="predicted"/>
<feature type="domain" description="HTH marR-type" evidence="4">
    <location>
        <begin position="7"/>
        <end position="139"/>
    </location>
</feature>
<dbReference type="RefSeq" id="WP_073050863.1">
    <property type="nucleotide sequence ID" value="NZ_FQUP01000001.1"/>
</dbReference>
<dbReference type="SUPFAM" id="SSF46785">
    <property type="entry name" value="Winged helix' DNA-binding domain"/>
    <property type="match status" value="1"/>
</dbReference>
<evidence type="ECO:0000259" key="4">
    <source>
        <dbReference type="PROSITE" id="PS50995"/>
    </source>
</evidence>
<dbReference type="GO" id="GO:0003700">
    <property type="term" value="F:DNA-binding transcription factor activity"/>
    <property type="evidence" value="ECO:0007669"/>
    <property type="project" value="InterPro"/>
</dbReference>
<sequence length="139" mass="15652">MAPVRMKDQLAYLIASLNRQLENDLEERLRPGGVPIEQFRILEVLDASEPAPMGEIASQSLIEPPTLTKIVDKMVSEGLVYRAPDPNDRRRVLIVTAPAGKALFKRLRGVSTAQEQRIVELLESERAAELRNLLRELLQ</sequence>
<reference evidence="5 6" key="1">
    <citation type="submission" date="2016-11" db="EMBL/GenBank/DDBJ databases">
        <authorList>
            <person name="Jaros S."/>
            <person name="Januszkiewicz K."/>
            <person name="Wedrychowicz H."/>
        </authorList>
    </citation>
    <scope>NUCLEOTIDE SEQUENCE [LARGE SCALE GENOMIC DNA]</scope>
    <source>
        <strain evidence="5 6">DSM 19436</strain>
    </source>
</reference>
<accession>A0A1M4U1D1</accession>
<evidence type="ECO:0000313" key="5">
    <source>
        <dbReference type="EMBL" id="SHE50470.1"/>
    </source>
</evidence>
<dbReference type="InterPro" id="IPR036388">
    <property type="entry name" value="WH-like_DNA-bd_sf"/>
</dbReference>
<organism evidence="5 6">
    <name type="scientific">Kaistia soli DSM 19436</name>
    <dbReference type="NCBI Taxonomy" id="1122133"/>
    <lineage>
        <taxon>Bacteria</taxon>
        <taxon>Pseudomonadati</taxon>
        <taxon>Pseudomonadota</taxon>
        <taxon>Alphaproteobacteria</taxon>
        <taxon>Hyphomicrobiales</taxon>
        <taxon>Kaistiaceae</taxon>
        <taxon>Kaistia</taxon>
    </lineage>
</organism>
<dbReference type="PANTHER" id="PTHR33164">
    <property type="entry name" value="TRANSCRIPTIONAL REGULATOR, MARR FAMILY"/>
    <property type="match status" value="1"/>
</dbReference>
<dbReference type="OrthoDB" id="582199at2"/>
<keyword evidence="3" id="KW-0804">Transcription</keyword>
<evidence type="ECO:0000256" key="1">
    <source>
        <dbReference type="ARBA" id="ARBA00023015"/>
    </source>
</evidence>